<dbReference type="Pfam" id="PF00685">
    <property type="entry name" value="Sulfotransfer_1"/>
    <property type="match status" value="1"/>
</dbReference>
<dbReference type="SUPFAM" id="SSF52540">
    <property type="entry name" value="P-loop containing nucleoside triphosphate hydrolases"/>
    <property type="match status" value="1"/>
</dbReference>
<keyword evidence="4 6" id="KW-0808">Transferase</keyword>
<evidence type="ECO:0000256" key="5">
    <source>
        <dbReference type="ARBA" id="ARBA00022939"/>
    </source>
</evidence>
<accession>A0A3Q2XNN8</accession>
<evidence type="ECO:0000313" key="8">
    <source>
        <dbReference type="Ensembl" id="ENSHCOP00000006325.1"/>
    </source>
</evidence>
<organism evidence="8 9">
    <name type="scientific">Hippocampus comes</name>
    <name type="common">Tiger tail seahorse</name>
    <dbReference type="NCBI Taxonomy" id="109280"/>
    <lineage>
        <taxon>Eukaryota</taxon>
        <taxon>Metazoa</taxon>
        <taxon>Chordata</taxon>
        <taxon>Craniata</taxon>
        <taxon>Vertebrata</taxon>
        <taxon>Euteleostomi</taxon>
        <taxon>Actinopterygii</taxon>
        <taxon>Neopterygii</taxon>
        <taxon>Teleostei</taxon>
        <taxon>Neoteleostei</taxon>
        <taxon>Acanthomorphata</taxon>
        <taxon>Syngnathiaria</taxon>
        <taxon>Syngnathiformes</taxon>
        <taxon>Syngnathoidei</taxon>
        <taxon>Syngnathidae</taxon>
        <taxon>Hippocampus</taxon>
    </lineage>
</organism>
<dbReference type="Gene3D" id="3.40.50.300">
    <property type="entry name" value="P-loop containing nucleotide triphosphate hydrolases"/>
    <property type="match status" value="1"/>
</dbReference>
<dbReference type="RefSeq" id="XP_019747047.1">
    <property type="nucleotide sequence ID" value="XM_019891488.1"/>
</dbReference>
<keyword evidence="5" id="KW-0128">Catecholamine metabolism</keyword>
<keyword evidence="3" id="KW-0963">Cytoplasm</keyword>
<dbReference type="STRING" id="109280.ENSHCOP00000006325"/>
<dbReference type="GO" id="GO:0005737">
    <property type="term" value="C:cytoplasm"/>
    <property type="evidence" value="ECO:0007669"/>
    <property type="project" value="UniProtKB-SubCell"/>
</dbReference>
<evidence type="ECO:0000256" key="1">
    <source>
        <dbReference type="ARBA" id="ARBA00004496"/>
    </source>
</evidence>
<evidence type="ECO:0000259" key="7">
    <source>
        <dbReference type="Pfam" id="PF00685"/>
    </source>
</evidence>
<reference evidence="8" key="1">
    <citation type="submission" date="2025-08" db="UniProtKB">
        <authorList>
            <consortium name="Ensembl"/>
        </authorList>
    </citation>
    <scope>IDENTIFICATION</scope>
</reference>
<dbReference type="GO" id="GO:0006584">
    <property type="term" value="P:catecholamine metabolic process"/>
    <property type="evidence" value="ECO:0007669"/>
    <property type="project" value="UniProtKB-KW"/>
</dbReference>
<evidence type="ECO:0000256" key="6">
    <source>
        <dbReference type="RuleBase" id="RU361155"/>
    </source>
</evidence>
<name>A0A3Q2XNN8_HIPCM</name>
<reference evidence="8" key="2">
    <citation type="submission" date="2025-09" db="UniProtKB">
        <authorList>
            <consortium name="Ensembl"/>
        </authorList>
    </citation>
    <scope>IDENTIFICATION</scope>
</reference>
<dbReference type="GeneTree" id="ENSGT00940000163342"/>
<comment type="subcellular location">
    <subcellularLocation>
        <location evidence="1">Cytoplasm</location>
    </subcellularLocation>
</comment>
<comment type="similarity">
    <text evidence="2 6">Belongs to the sulfotransferase 1 family.</text>
</comment>
<dbReference type="FunFam" id="3.40.50.300:FF:000433">
    <property type="entry name" value="Estrogen sulfotransferase"/>
    <property type="match status" value="1"/>
</dbReference>
<dbReference type="Proteomes" id="UP000264820">
    <property type="component" value="Unplaced"/>
</dbReference>
<evidence type="ECO:0000256" key="3">
    <source>
        <dbReference type="ARBA" id="ARBA00022490"/>
    </source>
</evidence>
<proteinExistence type="inferred from homology"/>
<dbReference type="InterPro" id="IPR000863">
    <property type="entry name" value="Sulfotransferase_dom"/>
</dbReference>
<dbReference type="EC" id="2.8.2.-" evidence="6"/>
<dbReference type="AlphaFoldDB" id="A0A3Q2XNN8"/>
<feature type="domain" description="Sulfotransferase" evidence="7">
    <location>
        <begin position="35"/>
        <end position="281"/>
    </location>
</feature>
<dbReference type="OMA" id="KESTACA"/>
<dbReference type="RefSeq" id="XP_019747048.1">
    <property type="nucleotide sequence ID" value="XM_019891489.1"/>
</dbReference>
<evidence type="ECO:0000256" key="4">
    <source>
        <dbReference type="ARBA" id="ARBA00022679"/>
    </source>
</evidence>
<dbReference type="GO" id="GO:0008146">
    <property type="term" value="F:sulfotransferase activity"/>
    <property type="evidence" value="ECO:0007669"/>
    <property type="project" value="InterPro"/>
</dbReference>
<dbReference type="Ensembl" id="ENSHCOT00000003852.1">
    <property type="protein sequence ID" value="ENSHCOP00000006325.1"/>
    <property type="gene ID" value="ENSHCOG00000008114.1"/>
</dbReference>
<dbReference type="PANTHER" id="PTHR11783">
    <property type="entry name" value="SULFOTRANSFERASE SULT"/>
    <property type="match status" value="1"/>
</dbReference>
<sequence>MAAPPRPELFDFYGVSMTKFFTDNWQNVKNFQAKPDDIVIATYPKSGTTWVCYLLDRLFFGKTHPEKDTSLPLYMRVPFLELCIPGHPKGKDLADQLTITPRLIKTHLPVQLVPDTFWEHNCKVVYVARNPKDVAVSHFHFSSMNSIHPAPGDWDGFLQRFMDGKMAYGAWHKHVVGWWEKKQTYPNLHYIFYEDLTENLGHEIDKLCSFLGMSPSAEEKESIMAAVKFDNMKDNKLTNFTNAPLMNLKVSPFMRKGKVGDWKNHFTVAQNERCDEHYKRHICFPGLEFRTEV</sequence>
<keyword evidence="9" id="KW-1185">Reference proteome</keyword>
<dbReference type="KEGG" id="hcq:109528634"/>
<evidence type="ECO:0000256" key="2">
    <source>
        <dbReference type="ARBA" id="ARBA00005771"/>
    </source>
</evidence>
<protein>
    <recommendedName>
        <fullName evidence="6">Sulfotransferase</fullName>
        <ecNumber evidence="6">2.8.2.-</ecNumber>
    </recommendedName>
</protein>
<evidence type="ECO:0000313" key="9">
    <source>
        <dbReference type="Proteomes" id="UP000264820"/>
    </source>
</evidence>
<dbReference type="InterPro" id="IPR027417">
    <property type="entry name" value="P-loop_NTPase"/>
</dbReference>
<dbReference type="OrthoDB" id="205623at2759"/>
<dbReference type="GO" id="GO:0006805">
    <property type="term" value="P:xenobiotic metabolic process"/>
    <property type="evidence" value="ECO:0007669"/>
    <property type="project" value="UniProtKB-ARBA"/>
</dbReference>
<dbReference type="GeneID" id="109528634"/>